<feature type="transmembrane region" description="Helical" evidence="8">
    <location>
        <begin position="370"/>
        <end position="391"/>
    </location>
</feature>
<evidence type="ECO:0000256" key="2">
    <source>
        <dbReference type="ARBA" id="ARBA00022448"/>
    </source>
</evidence>
<keyword evidence="2" id="KW-0813">Transport</keyword>
<evidence type="ECO:0000313" key="10">
    <source>
        <dbReference type="EMBL" id="OJJ03917.1"/>
    </source>
</evidence>
<keyword evidence="6 8" id="KW-0472">Membrane</keyword>
<comment type="similarity">
    <text evidence="7">Belongs to the major facilitator superfamily. DHA1 family. Polyamines/proton antiporter (TC 2.A.1.2.16) subfamily.</text>
</comment>
<evidence type="ECO:0000256" key="3">
    <source>
        <dbReference type="ARBA" id="ARBA00022475"/>
    </source>
</evidence>
<dbReference type="RefSeq" id="XP_040669679.1">
    <property type="nucleotide sequence ID" value="XM_040814899.1"/>
</dbReference>
<feature type="transmembrane region" description="Helical" evidence="8">
    <location>
        <begin position="155"/>
        <end position="176"/>
    </location>
</feature>
<name>A0A1L9PQW2_ASPVE</name>
<keyword evidence="3" id="KW-1003">Cell membrane</keyword>
<dbReference type="CDD" id="cd17323">
    <property type="entry name" value="MFS_Tpo1_MDR_like"/>
    <property type="match status" value="1"/>
</dbReference>
<keyword evidence="4 8" id="KW-0812">Transmembrane</keyword>
<dbReference type="PROSITE" id="PS50850">
    <property type="entry name" value="MFS"/>
    <property type="match status" value="1"/>
</dbReference>
<dbReference type="PANTHER" id="PTHR23502">
    <property type="entry name" value="MAJOR FACILITATOR SUPERFAMILY"/>
    <property type="match status" value="1"/>
</dbReference>
<sequence length="493" mass="53672">MRFYLYNGPIPSWKLVIDQGAVTQTVLGHEHPGSGTEESPYVVAWLDNDFRDPMLLSMTRKIVITLIVSFATLVVALASSAYTGCMKELIEDLDVDREVATLGLSLFVLGFALGPVFWAPLSEVVGRQYPFILSFGAMAVLLAGCAASPNIECLIVLRFFAGAFGSAPLTNAGGVIGDMFPARQRALALSLFAAGPFMGPALGPIIGGFLGMNAGWRWVEGFLAALAGLSWLTMALFVPETYAPILLQILRKSLSRPWVLLFREPIVLLLSIYIALIYGALFMTFGAFPIVYQEGRGWNEGVGGLSFLGIMVGMILASIYTIYDNQRYLQVFDRHNGCAPPEARLPPVILASIAIPAGLFWFAWTSSPSVHWMASIAACVPFGFGVILVYLGILSYLIDSYTIFAASVLAANSVMRSGFGAIFPLFTTYMYDGLGIHWASSIPAFLTLACVPFPLVLYKKGKIIRKRCKYAAQSEAYMQTLRESANQKTTSKD</sequence>
<dbReference type="InterPro" id="IPR036259">
    <property type="entry name" value="MFS_trans_sf"/>
</dbReference>
<feature type="transmembrane region" description="Helical" evidence="8">
    <location>
        <begin position="102"/>
        <end position="119"/>
    </location>
</feature>
<feature type="transmembrane region" description="Helical" evidence="8">
    <location>
        <begin position="266"/>
        <end position="292"/>
    </location>
</feature>
<comment type="subcellular location">
    <subcellularLocation>
        <location evidence="1">Cell membrane</location>
        <topology evidence="1">Multi-pass membrane protein</topology>
    </subcellularLocation>
</comment>
<dbReference type="FunFam" id="1.20.1250.20:FF:000011">
    <property type="entry name" value="MFS multidrug transporter, putative"/>
    <property type="match status" value="2"/>
</dbReference>
<dbReference type="SUPFAM" id="SSF103473">
    <property type="entry name" value="MFS general substrate transporter"/>
    <property type="match status" value="1"/>
</dbReference>
<dbReference type="EMBL" id="KV878131">
    <property type="protein sequence ID" value="OJJ03917.1"/>
    <property type="molecule type" value="Genomic_DNA"/>
</dbReference>
<evidence type="ECO:0000256" key="5">
    <source>
        <dbReference type="ARBA" id="ARBA00022989"/>
    </source>
</evidence>
<evidence type="ECO:0000256" key="8">
    <source>
        <dbReference type="SAM" id="Phobius"/>
    </source>
</evidence>
<dbReference type="Gene3D" id="1.20.1250.20">
    <property type="entry name" value="MFS general substrate transporter like domains"/>
    <property type="match status" value="1"/>
</dbReference>
<evidence type="ECO:0000256" key="7">
    <source>
        <dbReference type="ARBA" id="ARBA00038459"/>
    </source>
</evidence>
<feature type="transmembrane region" description="Helical" evidence="8">
    <location>
        <begin position="403"/>
        <end position="426"/>
    </location>
</feature>
<gene>
    <name evidence="10" type="ORF">ASPVEDRAFT_54208</name>
</gene>
<dbReference type="STRING" id="1036611.A0A1L9PQW2"/>
<dbReference type="PANTHER" id="PTHR23502:SF186">
    <property type="entry name" value="MAJOR FACILITATOR SUPERFAMILY (MFS) PROFILE DOMAIN-CONTAINING PROTEIN"/>
    <property type="match status" value="1"/>
</dbReference>
<dbReference type="Pfam" id="PF07690">
    <property type="entry name" value="MFS_1"/>
    <property type="match status" value="1"/>
</dbReference>
<feature type="transmembrane region" description="Helical" evidence="8">
    <location>
        <begin position="222"/>
        <end position="245"/>
    </location>
</feature>
<dbReference type="OrthoDB" id="446368at2759"/>
<feature type="transmembrane region" description="Helical" evidence="8">
    <location>
        <begin position="62"/>
        <end position="82"/>
    </location>
</feature>
<dbReference type="GeneID" id="63730410"/>
<accession>A0A1L9PQW2</accession>
<proteinExistence type="inferred from homology"/>
<keyword evidence="5 8" id="KW-1133">Transmembrane helix</keyword>
<feature type="transmembrane region" description="Helical" evidence="8">
    <location>
        <begin position="131"/>
        <end position="149"/>
    </location>
</feature>
<feature type="transmembrane region" description="Helical" evidence="8">
    <location>
        <begin position="188"/>
        <end position="210"/>
    </location>
</feature>
<dbReference type="GO" id="GO:0005886">
    <property type="term" value="C:plasma membrane"/>
    <property type="evidence" value="ECO:0007669"/>
    <property type="project" value="UniProtKB-SubCell"/>
</dbReference>
<evidence type="ECO:0000259" key="9">
    <source>
        <dbReference type="PROSITE" id="PS50850"/>
    </source>
</evidence>
<feature type="transmembrane region" description="Helical" evidence="8">
    <location>
        <begin position="344"/>
        <end position="364"/>
    </location>
</feature>
<feature type="domain" description="Major facilitator superfamily (MFS) profile" evidence="9">
    <location>
        <begin position="64"/>
        <end position="462"/>
    </location>
</feature>
<reference evidence="11" key="1">
    <citation type="journal article" date="2017" name="Genome Biol.">
        <title>Comparative genomics reveals high biological diversity and specific adaptations in the industrially and medically important fungal genus Aspergillus.</title>
        <authorList>
            <person name="de Vries R.P."/>
            <person name="Riley R."/>
            <person name="Wiebenga A."/>
            <person name="Aguilar-Osorio G."/>
            <person name="Amillis S."/>
            <person name="Uchima C.A."/>
            <person name="Anderluh G."/>
            <person name="Asadollahi M."/>
            <person name="Askin M."/>
            <person name="Barry K."/>
            <person name="Battaglia E."/>
            <person name="Bayram O."/>
            <person name="Benocci T."/>
            <person name="Braus-Stromeyer S.A."/>
            <person name="Caldana C."/>
            <person name="Canovas D."/>
            <person name="Cerqueira G.C."/>
            <person name="Chen F."/>
            <person name="Chen W."/>
            <person name="Choi C."/>
            <person name="Clum A."/>
            <person name="Dos Santos R.A."/>
            <person name="Damasio A.R."/>
            <person name="Diallinas G."/>
            <person name="Emri T."/>
            <person name="Fekete E."/>
            <person name="Flipphi M."/>
            <person name="Freyberg S."/>
            <person name="Gallo A."/>
            <person name="Gournas C."/>
            <person name="Habgood R."/>
            <person name="Hainaut M."/>
            <person name="Harispe M.L."/>
            <person name="Henrissat B."/>
            <person name="Hilden K.S."/>
            <person name="Hope R."/>
            <person name="Hossain A."/>
            <person name="Karabika E."/>
            <person name="Karaffa L."/>
            <person name="Karanyi Z."/>
            <person name="Krasevec N."/>
            <person name="Kuo A."/>
            <person name="Kusch H."/>
            <person name="LaButti K."/>
            <person name="Lagendijk E.L."/>
            <person name="Lapidus A."/>
            <person name="Levasseur A."/>
            <person name="Lindquist E."/>
            <person name="Lipzen A."/>
            <person name="Logrieco A.F."/>
            <person name="MacCabe A."/>
            <person name="Maekelae M.R."/>
            <person name="Malavazi I."/>
            <person name="Melin P."/>
            <person name="Meyer V."/>
            <person name="Mielnichuk N."/>
            <person name="Miskei M."/>
            <person name="Molnar A.P."/>
            <person name="Mule G."/>
            <person name="Ngan C.Y."/>
            <person name="Orejas M."/>
            <person name="Orosz E."/>
            <person name="Ouedraogo J.P."/>
            <person name="Overkamp K.M."/>
            <person name="Park H.-S."/>
            <person name="Perrone G."/>
            <person name="Piumi F."/>
            <person name="Punt P.J."/>
            <person name="Ram A.F."/>
            <person name="Ramon A."/>
            <person name="Rauscher S."/>
            <person name="Record E."/>
            <person name="Riano-Pachon D.M."/>
            <person name="Robert V."/>
            <person name="Roehrig J."/>
            <person name="Ruller R."/>
            <person name="Salamov A."/>
            <person name="Salih N.S."/>
            <person name="Samson R.A."/>
            <person name="Sandor E."/>
            <person name="Sanguinetti M."/>
            <person name="Schuetze T."/>
            <person name="Sepcic K."/>
            <person name="Shelest E."/>
            <person name="Sherlock G."/>
            <person name="Sophianopoulou V."/>
            <person name="Squina F.M."/>
            <person name="Sun H."/>
            <person name="Susca A."/>
            <person name="Todd R.B."/>
            <person name="Tsang A."/>
            <person name="Unkles S.E."/>
            <person name="van de Wiele N."/>
            <person name="van Rossen-Uffink D."/>
            <person name="Oliveira J.V."/>
            <person name="Vesth T.C."/>
            <person name="Visser J."/>
            <person name="Yu J.-H."/>
            <person name="Zhou M."/>
            <person name="Andersen M.R."/>
            <person name="Archer D.B."/>
            <person name="Baker S.E."/>
            <person name="Benoit I."/>
            <person name="Brakhage A.A."/>
            <person name="Braus G.H."/>
            <person name="Fischer R."/>
            <person name="Frisvad J.C."/>
            <person name="Goldman G.H."/>
            <person name="Houbraken J."/>
            <person name="Oakley B."/>
            <person name="Pocsi I."/>
            <person name="Scazzocchio C."/>
            <person name="Seiboth B."/>
            <person name="vanKuyk P.A."/>
            <person name="Wortman J."/>
            <person name="Dyer P.S."/>
            <person name="Grigoriev I.V."/>
        </authorList>
    </citation>
    <scope>NUCLEOTIDE SEQUENCE [LARGE SCALE GENOMIC DNA]</scope>
    <source>
        <strain evidence="11">CBS 583.65</strain>
    </source>
</reference>
<dbReference type="Proteomes" id="UP000184073">
    <property type="component" value="Unassembled WGS sequence"/>
</dbReference>
<dbReference type="GO" id="GO:0022857">
    <property type="term" value="F:transmembrane transporter activity"/>
    <property type="evidence" value="ECO:0007669"/>
    <property type="project" value="InterPro"/>
</dbReference>
<dbReference type="InterPro" id="IPR020846">
    <property type="entry name" value="MFS_dom"/>
</dbReference>
<dbReference type="VEuPathDB" id="FungiDB:ASPVEDRAFT_54208"/>
<evidence type="ECO:0000256" key="1">
    <source>
        <dbReference type="ARBA" id="ARBA00004651"/>
    </source>
</evidence>
<evidence type="ECO:0000256" key="4">
    <source>
        <dbReference type="ARBA" id="ARBA00022692"/>
    </source>
</evidence>
<protein>
    <recommendedName>
        <fullName evidence="9">Major facilitator superfamily (MFS) profile domain-containing protein</fullName>
    </recommendedName>
</protein>
<feature type="transmembrane region" description="Helical" evidence="8">
    <location>
        <begin position="304"/>
        <end position="323"/>
    </location>
</feature>
<evidence type="ECO:0000313" key="11">
    <source>
        <dbReference type="Proteomes" id="UP000184073"/>
    </source>
</evidence>
<organism evidence="10 11">
    <name type="scientific">Aspergillus versicolor CBS 583.65</name>
    <dbReference type="NCBI Taxonomy" id="1036611"/>
    <lineage>
        <taxon>Eukaryota</taxon>
        <taxon>Fungi</taxon>
        <taxon>Dikarya</taxon>
        <taxon>Ascomycota</taxon>
        <taxon>Pezizomycotina</taxon>
        <taxon>Eurotiomycetes</taxon>
        <taxon>Eurotiomycetidae</taxon>
        <taxon>Eurotiales</taxon>
        <taxon>Aspergillaceae</taxon>
        <taxon>Aspergillus</taxon>
        <taxon>Aspergillus subgen. Nidulantes</taxon>
    </lineage>
</organism>
<keyword evidence="11" id="KW-1185">Reference proteome</keyword>
<feature type="transmembrane region" description="Helical" evidence="8">
    <location>
        <begin position="438"/>
        <end position="458"/>
    </location>
</feature>
<dbReference type="InterPro" id="IPR011701">
    <property type="entry name" value="MFS"/>
</dbReference>
<dbReference type="AlphaFoldDB" id="A0A1L9PQW2"/>
<evidence type="ECO:0000256" key="6">
    <source>
        <dbReference type="ARBA" id="ARBA00023136"/>
    </source>
</evidence>